<comment type="caution">
    <text evidence="2">The sequence shown here is derived from an EMBL/GenBank/DDBJ whole genome shotgun (WGS) entry which is preliminary data.</text>
</comment>
<accession>A0A6N6JEH2</accession>
<protein>
    <submittedName>
        <fullName evidence="2">Uncharacterized protein</fullName>
    </submittedName>
</protein>
<dbReference type="Proteomes" id="UP000436822">
    <property type="component" value="Unassembled WGS sequence"/>
</dbReference>
<dbReference type="AlphaFoldDB" id="A0A6N6JEH2"/>
<organism evidence="2 3">
    <name type="scientific">Litoreibacter roseus</name>
    <dbReference type="NCBI Taxonomy" id="2601869"/>
    <lineage>
        <taxon>Bacteria</taxon>
        <taxon>Pseudomonadati</taxon>
        <taxon>Pseudomonadota</taxon>
        <taxon>Alphaproteobacteria</taxon>
        <taxon>Rhodobacterales</taxon>
        <taxon>Roseobacteraceae</taxon>
        <taxon>Litoreibacter</taxon>
    </lineage>
</organism>
<dbReference type="RefSeq" id="WP_159804536.1">
    <property type="nucleotide sequence ID" value="NZ_BLJE01000001.1"/>
</dbReference>
<proteinExistence type="predicted"/>
<keyword evidence="3" id="KW-1185">Reference proteome</keyword>
<gene>
    <name evidence="2" type="ORF">KIN_06860</name>
</gene>
<reference evidence="2 3" key="1">
    <citation type="submission" date="2019-12" db="EMBL/GenBank/DDBJ databases">
        <title>Litoreibacter badius sp. nov., a novel bacteriochlorophyll a-containing bacterium in the genus Litoreibacter.</title>
        <authorList>
            <person name="Kanamuro M."/>
            <person name="Takabe Y."/>
            <person name="Mori K."/>
            <person name="Takaichi S."/>
            <person name="Hanada S."/>
        </authorList>
    </citation>
    <scope>NUCLEOTIDE SEQUENCE [LARGE SCALE GENOMIC DNA]</scope>
    <source>
        <strain evidence="2 3">K6</strain>
    </source>
</reference>
<evidence type="ECO:0000256" key="1">
    <source>
        <dbReference type="SAM" id="MobiDB-lite"/>
    </source>
</evidence>
<sequence length="65" mass="7600">MNRIINMVLRQLTRQLVRRGVNSGLNYMTKRGKKSAAKADPSKPVPNNAKQNRRAMRIMRRFGRF</sequence>
<dbReference type="EMBL" id="BLJE01000001">
    <property type="protein sequence ID" value="GFE63612.1"/>
    <property type="molecule type" value="Genomic_DNA"/>
</dbReference>
<feature type="region of interest" description="Disordered" evidence="1">
    <location>
        <begin position="28"/>
        <end position="53"/>
    </location>
</feature>
<evidence type="ECO:0000313" key="3">
    <source>
        <dbReference type="Proteomes" id="UP000436822"/>
    </source>
</evidence>
<name>A0A6N6JEH2_9RHOB</name>
<evidence type="ECO:0000313" key="2">
    <source>
        <dbReference type="EMBL" id="GFE63612.1"/>
    </source>
</evidence>